<evidence type="ECO:0000313" key="3">
    <source>
        <dbReference type="Proteomes" id="UP001141327"/>
    </source>
</evidence>
<dbReference type="SUPFAM" id="SSF140931">
    <property type="entry name" value="Fic-like"/>
    <property type="match status" value="1"/>
</dbReference>
<organism evidence="2 3">
    <name type="scientific">Paratrimastix pyriformis</name>
    <dbReference type="NCBI Taxonomy" id="342808"/>
    <lineage>
        <taxon>Eukaryota</taxon>
        <taxon>Metamonada</taxon>
        <taxon>Preaxostyla</taxon>
        <taxon>Paratrimastigidae</taxon>
        <taxon>Paratrimastix</taxon>
    </lineage>
</organism>
<evidence type="ECO:0000313" key="2">
    <source>
        <dbReference type="EMBL" id="KAJ4458931.1"/>
    </source>
</evidence>
<proteinExistence type="predicted"/>
<dbReference type="Gene3D" id="1.10.3290.10">
    <property type="entry name" value="Fido-like domain"/>
    <property type="match status" value="1"/>
</dbReference>
<dbReference type="PROSITE" id="PS51459">
    <property type="entry name" value="FIDO"/>
    <property type="match status" value="1"/>
</dbReference>
<sequence length="157" mass="17692">MTSLRTVAIRVTGTRFQFPEASEVPSAMEEFGTWLNSPIEPPNTGAIIERAALAHLRFVTIHPFTDGNGRMARIILNLVLMRNGLLPIIIDPAIRSAYMAAIQNYQSPHQKKRVGEDFIRLIAELVSERLQIYLECGPAILPELAPETVERESFWLH</sequence>
<dbReference type="InterPro" id="IPR003812">
    <property type="entry name" value="Fido"/>
</dbReference>
<dbReference type="InterPro" id="IPR036597">
    <property type="entry name" value="Fido-like_dom_sf"/>
</dbReference>
<comment type="caution">
    <text evidence="2">The sequence shown here is derived from an EMBL/GenBank/DDBJ whole genome shotgun (WGS) entry which is preliminary data.</text>
</comment>
<protein>
    <submittedName>
        <fullName evidence="2">Cell filamentation protein Fic</fullName>
    </submittedName>
</protein>
<keyword evidence="3" id="KW-1185">Reference proteome</keyword>
<dbReference type="PANTHER" id="PTHR13504:SF38">
    <property type="entry name" value="FIDO DOMAIN-CONTAINING PROTEIN"/>
    <property type="match status" value="1"/>
</dbReference>
<name>A0ABQ8UKI2_9EUKA</name>
<dbReference type="PANTHER" id="PTHR13504">
    <property type="entry name" value="FIDO DOMAIN-CONTAINING PROTEIN DDB_G0283145"/>
    <property type="match status" value="1"/>
</dbReference>
<dbReference type="EMBL" id="JAPMOS010000024">
    <property type="protein sequence ID" value="KAJ4458931.1"/>
    <property type="molecule type" value="Genomic_DNA"/>
</dbReference>
<gene>
    <name evidence="2" type="ORF">PAPYR_5213</name>
</gene>
<dbReference type="InterPro" id="IPR040198">
    <property type="entry name" value="Fido_containing"/>
</dbReference>
<dbReference type="Proteomes" id="UP001141327">
    <property type="component" value="Unassembled WGS sequence"/>
</dbReference>
<feature type="domain" description="Fido" evidence="1">
    <location>
        <begin position="1"/>
        <end position="124"/>
    </location>
</feature>
<evidence type="ECO:0000259" key="1">
    <source>
        <dbReference type="PROSITE" id="PS51459"/>
    </source>
</evidence>
<accession>A0ABQ8UKI2</accession>
<reference evidence="2" key="1">
    <citation type="journal article" date="2022" name="bioRxiv">
        <title>Genomics of Preaxostyla Flagellates Illuminates Evolutionary Transitions and the Path Towards Mitochondrial Loss.</title>
        <authorList>
            <person name="Novak L.V.F."/>
            <person name="Treitli S.C."/>
            <person name="Pyrih J."/>
            <person name="Halakuc P."/>
            <person name="Pipaliya S.V."/>
            <person name="Vacek V."/>
            <person name="Brzon O."/>
            <person name="Soukal P."/>
            <person name="Eme L."/>
            <person name="Dacks J.B."/>
            <person name="Karnkowska A."/>
            <person name="Elias M."/>
            <person name="Hampl V."/>
        </authorList>
    </citation>
    <scope>NUCLEOTIDE SEQUENCE</scope>
    <source>
        <strain evidence="2">RCP-MX</strain>
    </source>
</reference>
<dbReference type="Pfam" id="PF02661">
    <property type="entry name" value="Fic"/>
    <property type="match status" value="1"/>
</dbReference>